<proteinExistence type="predicted"/>
<evidence type="ECO:0000313" key="2">
    <source>
        <dbReference type="Proteomes" id="UP001470230"/>
    </source>
</evidence>
<keyword evidence="2" id="KW-1185">Reference proteome</keyword>
<sequence>MNDLDLVNRITLENIEIESCSAVFGGAAYIYASSPNNQVRVTFMENVGGGLKFNENFDEKPPQNTAKTLTHYDNNGISSSSPSLLTINGCTFENNENSLSSSLLIPSNGNAGKTEVNDCAFTGKIQNGSFHIDAQGASQSVHVENGRFESDQKQAINTKTIKADMSRQVFNYKAGGYNDLNSYVKMMFAVASKGVVCCAVVTALVVKKRRNGENEEEEPSENSHEICKIIIFKK</sequence>
<comment type="caution">
    <text evidence="1">The sequence shown here is derived from an EMBL/GenBank/DDBJ whole genome shotgun (WGS) entry which is preliminary data.</text>
</comment>
<dbReference type="EMBL" id="JAPFFF010000024">
    <property type="protein sequence ID" value="KAK8850232.1"/>
    <property type="molecule type" value="Genomic_DNA"/>
</dbReference>
<reference evidence="1 2" key="1">
    <citation type="submission" date="2024-04" db="EMBL/GenBank/DDBJ databases">
        <title>Tritrichomonas musculus Genome.</title>
        <authorList>
            <person name="Alves-Ferreira E."/>
            <person name="Grigg M."/>
            <person name="Lorenzi H."/>
            <person name="Galac M."/>
        </authorList>
    </citation>
    <scope>NUCLEOTIDE SEQUENCE [LARGE SCALE GENOMIC DNA]</scope>
    <source>
        <strain evidence="1 2">EAF2021</strain>
    </source>
</reference>
<evidence type="ECO:0000313" key="1">
    <source>
        <dbReference type="EMBL" id="KAK8850232.1"/>
    </source>
</evidence>
<name>A0ABR2HND6_9EUKA</name>
<gene>
    <name evidence="1" type="ORF">M9Y10_018357</name>
</gene>
<organism evidence="1 2">
    <name type="scientific">Tritrichomonas musculus</name>
    <dbReference type="NCBI Taxonomy" id="1915356"/>
    <lineage>
        <taxon>Eukaryota</taxon>
        <taxon>Metamonada</taxon>
        <taxon>Parabasalia</taxon>
        <taxon>Tritrichomonadida</taxon>
        <taxon>Tritrichomonadidae</taxon>
        <taxon>Tritrichomonas</taxon>
    </lineage>
</organism>
<accession>A0ABR2HND6</accession>
<protein>
    <recommendedName>
        <fullName evidence="3">Right handed beta helix domain-containing protein</fullName>
    </recommendedName>
</protein>
<dbReference type="Proteomes" id="UP001470230">
    <property type="component" value="Unassembled WGS sequence"/>
</dbReference>
<evidence type="ECO:0008006" key="3">
    <source>
        <dbReference type="Google" id="ProtNLM"/>
    </source>
</evidence>